<dbReference type="AlphaFoldDB" id="A0A4R9LVK7"/>
<dbReference type="Gene3D" id="3.40.50.2000">
    <property type="entry name" value="Glycogen Phosphorylase B"/>
    <property type="match status" value="2"/>
</dbReference>
<dbReference type="Proteomes" id="UP000298058">
    <property type="component" value="Unassembled WGS sequence"/>
</dbReference>
<dbReference type="PANTHER" id="PTHR12526:SF637">
    <property type="entry name" value="GLYCOSYLTRANSFERASE EPSF-RELATED"/>
    <property type="match status" value="1"/>
</dbReference>
<dbReference type="EMBL" id="RQHW01000047">
    <property type="protein sequence ID" value="TGN18283.1"/>
    <property type="molecule type" value="Genomic_DNA"/>
</dbReference>
<sequence length="361" mass="40780">MNILFIGPLPPPINGHSLVCGVLHNGLSRTNHLLTVDLKKQGLKDGLVSWMRMKEIFRVFIEAFKRKRNANVVYFTISESLAGNLKDIIIYLICYNLLSKCFIHLHGGSIKKLLFDKYPLLHKLNSFFISKMAGVIISGESHLEIFGSLTARNKIHIIPNFAKDELFIEPSAVTRKFADTDKLRLLFISNMIPLKGYLLLVEAFLALDDSIAQHFSLDFAGRFDSEEERLSFEEKIKDNVRVKYHGVISDDQKKQLFQEAHIFILPTMFFEGQPVSILEAYSTGCVVITTGQSGILDVFKDDVNGFLIQENSTSSISQALANLLNQKERLAEIAGSNLSLARKEYRVEHYVNRIRTAIGAD</sequence>
<accession>A0A4R9LVK7</accession>
<dbReference type="GO" id="GO:0016757">
    <property type="term" value="F:glycosyltransferase activity"/>
    <property type="evidence" value="ECO:0007669"/>
    <property type="project" value="InterPro"/>
</dbReference>
<evidence type="ECO:0000313" key="2">
    <source>
        <dbReference type="EMBL" id="TGN18283.1"/>
    </source>
</evidence>
<name>A0A4R9LVK7_9LEPT</name>
<dbReference type="PANTHER" id="PTHR12526">
    <property type="entry name" value="GLYCOSYLTRANSFERASE"/>
    <property type="match status" value="1"/>
</dbReference>
<dbReference type="SUPFAM" id="SSF53756">
    <property type="entry name" value="UDP-Glycosyltransferase/glycogen phosphorylase"/>
    <property type="match status" value="1"/>
</dbReference>
<dbReference type="OrthoDB" id="179766at2"/>
<organism evidence="2 3">
    <name type="scientific">Leptospira idonii</name>
    <dbReference type="NCBI Taxonomy" id="1193500"/>
    <lineage>
        <taxon>Bacteria</taxon>
        <taxon>Pseudomonadati</taxon>
        <taxon>Spirochaetota</taxon>
        <taxon>Spirochaetia</taxon>
        <taxon>Leptospirales</taxon>
        <taxon>Leptospiraceae</taxon>
        <taxon>Leptospira</taxon>
    </lineage>
</organism>
<comment type="caution">
    <text evidence="2">The sequence shown here is derived from an EMBL/GenBank/DDBJ whole genome shotgun (WGS) entry which is preliminary data.</text>
</comment>
<dbReference type="Pfam" id="PF00534">
    <property type="entry name" value="Glycos_transf_1"/>
    <property type="match status" value="1"/>
</dbReference>
<gene>
    <name evidence="2" type="ORF">EHS15_12825</name>
</gene>
<feature type="domain" description="Glycosyl transferase family 1" evidence="1">
    <location>
        <begin position="178"/>
        <end position="332"/>
    </location>
</feature>
<dbReference type="CDD" id="cd03801">
    <property type="entry name" value="GT4_PimA-like"/>
    <property type="match status" value="1"/>
</dbReference>
<reference evidence="2" key="1">
    <citation type="journal article" date="2019" name="PLoS Negl. Trop. Dis.">
        <title>Revisiting the worldwide diversity of Leptospira species in the environment.</title>
        <authorList>
            <person name="Vincent A.T."/>
            <person name="Schiettekatte O."/>
            <person name="Bourhy P."/>
            <person name="Veyrier F.J."/>
            <person name="Picardeau M."/>
        </authorList>
    </citation>
    <scope>NUCLEOTIDE SEQUENCE [LARGE SCALE GENOMIC DNA]</scope>
    <source>
        <strain evidence="2">201300427</strain>
    </source>
</reference>
<dbReference type="RefSeq" id="WP_135760971.1">
    <property type="nucleotide sequence ID" value="NZ_RQHW01000047.1"/>
</dbReference>
<keyword evidence="2" id="KW-0808">Transferase</keyword>
<evidence type="ECO:0000313" key="3">
    <source>
        <dbReference type="Proteomes" id="UP000298058"/>
    </source>
</evidence>
<protein>
    <submittedName>
        <fullName evidence="2">Glycosyltransferase</fullName>
    </submittedName>
</protein>
<keyword evidence="3" id="KW-1185">Reference proteome</keyword>
<dbReference type="InterPro" id="IPR001296">
    <property type="entry name" value="Glyco_trans_1"/>
</dbReference>
<proteinExistence type="predicted"/>
<evidence type="ECO:0000259" key="1">
    <source>
        <dbReference type="Pfam" id="PF00534"/>
    </source>
</evidence>